<dbReference type="RefSeq" id="WP_206722359.1">
    <property type="nucleotide sequence ID" value="NZ_CP071090.1"/>
</dbReference>
<feature type="chain" id="PRO_5045226419" description="Lipoprotein" evidence="1">
    <location>
        <begin position="22"/>
        <end position="191"/>
    </location>
</feature>
<accession>A0ABX7NTS8</accession>
<organism evidence="2 3">
    <name type="scientific">Pyxidicoccus parkwayensis</name>
    <dbReference type="NCBI Taxonomy" id="2813578"/>
    <lineage>
        <taxon>Bacteria</taxon>
        <taxon>Pseudomonadati</taxon>
        <taxon>Myxococcota</taxon>
        <taxon>Myxococcia</taxon>
        <taxon>Myxococcales</taxon>
        <taxon>Cystobacterineae</taxon>
        <taxon>Myxococcaceae</taxon>
        <taxon>Pyxidicoccus</taxon>
    </lineage>
</organism>
<sequence>MKSFLKLSALVLFAAASSAMAGSVYGPFFARYLVDLNAHSPTGTPLYPTFTPPGASAPVPYETFTVADSVSNTGTCWKVAATRLGSTAEQKMWMESSPGTWMSLADDVVNTLDPGAYVYTERSTETVIRIADYRAYTTGSQGQFFVALTSLFYPNETRLQSCDRFAAADGWPYVRISASGVVTFVKRQGSP</sequence>
<evidence type="ECO:0008006" key="4">
    <source>
        <dbReference type="Google" id="ProtNLM"/>
    </source>
</evidence>
<feature type="signal peptide" evidence="1">
    <location>
        <begin position="1"/>
        <end position="21"/>
    </location>
</feature>
<proteinExistence type="predicted"/>
<evidence type="ECO:0000313" key="3">
    <source>
        <dbReference type="Proteomes" id="UP000662747"/>
    </source>
</evidence>
<protein>
    <recommendedName>
        <fullName evidence="4">Lipoprotein</fullName>
    </recommendedName>
</protein>
<name>A0ABX7NTS8_9BACT</name>
<dbReference type="EMBL" id="CP071090">
    <property type="protein sequence ID" value="QSQ20779.1"/>
    <property type="molecule type" value="Genomic_DNA"/>
</dbReference>
<dbReference type="Proteomes" id="UP000662747">
    <property type="component" value="Chromosome"/>
</dbReference>
<evidence type="ECO:0000256" key="1">
    <source>
        <dbReference type="SAM" id="SignalP"/>
    </source>
</evidence>
<keyword evidence="3" id="KW-1185">Reference proteome</keyword>
<keyword evidence="1" id="KW-0732">Signal</keyword>
<evidence type="ECO:0000313" key="2">
    <source>
        <dbReference type="EMBL" id="QSQ20779.1"/>
    </source>
</evidence>
<reference evidence="2 3" key="1">
    <citation type="submission" date="2021-02" db="EMBL/GenBank/DDBJ databases">
        <title>De Novo genome assembly of isolated myxobacteria.</title>
        <authorList>
            <person name="Stevens D.C."/>
        </authorList>
    </citation>
    <scope>NUCLEOTIDE SEQUENCE [LARGE SCALE GENOMIC DNA]</scope>
    <source>
        <strain evidence="3">SCPEA02</strain>
    </source>
</reference>
<gene>
    <name evidence="2" type="ORF">JY651_36950</name>
</gene>